<dbReference type="InterPro" id="IPR015315">
    <property type="entry name" value="DUF1963"/>
</dbReference>
<dbReference type="RefSeq" id="WP_123184615.1">
    <property type="nucleotide sequence ID" value="NZ_CANPEU010000001.1"/>
</dbReference>
<dbReference type="PANTHER" id="PTHR36436:SF6">
    <property type="entry name" value="SLL5081 PROTEIN"/>
    <property type="match status" value="1"/>
</dbReference>
<evidence type="ECO:0000313" key="3">
    <source>
        <dbReference type="Proteomes" id="UP000530850"/>
    </source>
</evidence>
<dbReference type="GeneID" id="93355926"/>
<dbReference type="Pfam" id="PF09234">
    <property type="entry name" value="DUF1963"/>
    <property type="match status" value="1"/>
</dbReference>
<accession>A0A7W5D0L6</accession>
<evidence type="ECO:0000313" key="2">
    <source>
        <dbReference type="EMBL" id="MBB3170548.1"/>
    </source>
</evidence>
<protein>
    <submittedName>
        <fullName evidence="2">Uncharacterized protein YwqG</fullName>
    </submittedName>
</protein>
<dbReference type="PANTHER" id="PTHR36436">
    <property type="entry name" value="SLL5081 PROTEIN"/>
    <property type="match status" value="1"/>
</dbReference>
<proteinExistence type="predicted"/>
<gene>
    <name evidence="2" type="ORF">FHR31_000328</name>
</gene>
<sequence length="538" mass="57960">MRVWKIKPAPSNKDEVWWDEGSPSEIIGLLRGAKIEDTSIFCWLVEKKPFKKDLHWFKPGAPVISDKAFGALESLIAPYVQFVRVDVGGGAWLVNPIVVLDCLGPLADVSYLFDDPKSRAIKKVNSFDFVPDRVTAPIFKIRGLEIGYCFCTDEFVEKVMAAGLEGFQFVLAWDSECPPGSIRFWGFLEVGDYYVNSGKRGKACLPRENPDAFGQKLVPLEEPPAAPAPSAAGGPAAAEHAAVEPAAPSGAKPGAAPYDGPALDDEIRAVREEALASLPALPAAAGELSGGPCGALGSRVCGSPAMLPGEEWPEGPGGEPLCFLAQLDMADLPPLPGFPEKGLLRLFVGEEPEFGLDPSDMAAQAGFRALWAPDPEGAALRAAPEEAEDGLGWGEGPWAVRFGGPFPSRPEDFDARVQSAFAGLWNAAHPGLPVSGTQDVDRYASDRSLPLELAIQAGEEAGDPPAVQVGGYPSFVQADDRRSWEERYRRYDALLFQLSSDHGRYIEVGDGGRMYFFIPSENLAAGDFSDIMYWWDGM</sequence>
<comment type="caution">
    <text evidence="2">The sequence shown here is derived from an EMBL/GenBank/DDBJ whole genome shotgun (WGS) entry which is preliminary data.</text>
</comment>
<dbReference type="AlphaFoldDB" id="A0A7W5D0L6"/>
<dbReference type="InterPro" id="IPR035948">
    <property type="entry name" value="YwqG-like_sf"/>
</dbReference>
<feature type="compositionally biased region" description="Low complexity" evidence="1">
    <location>
        <begin position="228"/>
        <end position="257"/>
    </location>
</feature>
<dbReference type="Gene3D" id="2.30.320.10">
    <property type="entry name" value="YwqG-like"/>
    <property type="match status" value="1"/>
</dbReference>
<reference evidence="2 3" key="1">
    <citation type="submission" date="2020-08" db="EMBL/GenBank/DDBJ databases">
        <title>Sequencing the genomes of 1000 actinobacteria strains.</title>
        <authorList>
            <person name="Klenk H.-P."/>
        </authorList>
    </citation>
    <scope>NUCLEOTIDE SEQUENCE [LARGE SCALE GENOMIC DNA]</scope>
    <source>
        <strain evidence="2 3">DSM 22242</strain>
    </source>
</reference>
<dbReference type="SUPFAM" id="SSF103032">
    <property type="entry name" value="Hypothetical protein YwqG"/>
    <property type="match status" value="1"/>
</dbReference>
<evidence type="ECO:0000256" key="1">
    <source>
        <dbReference type="SAM" id="MobiDB-lite"/>
    </source>
</evidence>
<organism evidence="2 3">
    <name type="scientific">Parvibacter caecicola</name>
    <dbReference type="NCBI Taxonomy" id="747645"/>
    <lineage>
        <taxon>Bacteria</taxon>
        <taxon>Bacillati</taxon>
        <taxon>Actinomycetota</taxon>
        <taxon>Coriobacteriia</taxon>
        <taxon>Coriobacteriales</taxon>
        <taxon>Coriobacteriaceae</taxon>
        <taxon>Parvibacter</taxon>
    </lineage>
</organism>
<name>A0A7W5D0L6_9ACTN</name>
<feature type="region of interest" description="Disordered" evidence="1">
    <location>
        <begin position="220"/>
        <end position="262"/>
    </location>
</feature>
<dbReference type="Proteomes" id="UP000530850">
    <property type="component" value="Unassembled WGS sequence"/>
</dbReference>
<dbReference type="EMBL" id="JACHYA010000001">
    <property type="protein sequence ID" value="MBB3170548.1"/>
    <property type="molecule type" value="Genomic_DNA"/>
</dbReference>